<name>A0ABY4GSX0_9BACI</name>
<reference evidence="2 3" key="1">
    <citation type="submission" date="2022-04" db="EMBL/GenBank/DDBJ databases">
        <title>Gracilibacillus sp. isolated from saltern.</title>
        <authorList>
            <person name="Won M."/>
            <person name="Lee C.-M."/>
            <person name="Woen H.-Y."/>
            <person name="Kwon S.-W."/>
        </authorList>
    </citation>
    <scope>NUCLEOTIDE SEQUENCE [LARGE SCALE GENOMIC DNA]</scope>
    <source>
        <strain evidence="2 3">SSPM10-3</strain>
    </source>
</reference>
<dbReference type="EMBL" id="CP095071">
    <property type="protein sequence ID" value="UOQ87379.1"/>
    <property type="molecule type" value="Genomic_DNA"/>
</dbReference>
<feature type="transmembrane region" description="Helical" evidence="1">
    <location>
        <begin position="44"/>
        <end position="62"/>
    </location>
</feature>
<evidence type="ECO:0000313" key="2">
    <source>
        <dbReference type="EMBL" id="UOQ87379.1"/>
    </source>
</evidence>
<feature type="transmembrane region" description="Helical" evidence="1">
    <location>
        <begin position="20"/>
        <end position="38"/>
    </location>
</feature>
<evidence type="ECO:0008006" key="4">
    <source>
        <dbReference type="Google" id="ProtNLM"/>
    </source>
</evidence>
<feature type="transmembrane region" description="Helical" evidence="1">
    <location>
        <begin position="74"/>
        <end position="92"/>
    </location>
</feature>
<gene>
    <name evidence="2" type="ORF">MUN87_11025</name>
</gene>
<keyword evidence="1" id="KW-0812">Transmembrane</keyword>
<keyword evidence="1" id="KW-1133">Transmembrane helix</keyword>
<dbReference type="Proteomes" id="UP000831537">
    <property type="component" value="Chromosome"/>
</dbReference>
<sequence length="95" mass="10899">MMKGDKMGVDNGKAIKFGYYAIVATLLTGAGIMIFDNHYYNDSISILLIFAAYIFQGFYDLYRSLKDGTKKWTFFHILYILFAISVLVWGITKVF</sequence>
<proteinExistence type="predicted"/>
<accession>A0ABY4GSX0</accession>
<protein>
    <recommendedName>
        <fullName evidence="4">DUF4181 domain-containing protein</fullName>
    </recommendedName>
</protein>
<organism evidence="2 3">
    <name type="scientific">Gracilibacillus salinarum</name>
    <dbReference type="NCBI Taxonomy" id="2932255"/>
    <lineage>
        <taxon>Bacteria</taxon>
        <taxon>Bacillati</taxon>
        <taxon>Bacillota</taxon>
        <taxon>Bacilli</taxon>
        <taxon>Bacillales</taxon>
        <taxon>Bacillaceae</taxon>
        <taxon>Gracilibacillus</taxon>
    </lineage>
</organism>
<evidence type="ECO:0000256" key="1">
    <source>
        <dbReference type="SAM" id="Phobius"/>
    </source>
</evidence>
<keyword evidence="3" id="KW-1185">Reference proteome</keyword>
<keyword evidence="1" id="KW-0472">Membrane</keyword>
<evidence type="ECO:0000313" key="3">
    <source>
        <dbReference type="Proteomes" id="UP000831537"/>
    </source>
</evidence>
<dbReference type="RefSeq" id="WP_244747826.1">
    <property type="nucleotide sequence ID" value="NZ_CP095071.1"/>
</dbReference>